<accession>A0A7C8VIV1</accession>
<evidence type="ECO:0000313" key="2">
    <source>
        <dbReference type="Proteomes" id="UP000474640"/>
    </source>
</evidence>
<proteinExistence type="predicted"/>
<reference evidence="1 2" key="1">
    <citation type="submission" date="2020-01" db="EMBL/GenBank/DDBJ databases">
        <authorList>
            <person name="Palmer J.M."/>
        </authorList>
    </citation>
    <scope>NUCLEOTIDE SEQUENCE [LARGE SCALE GENOMIC DNA]</scope>
    <source>
        <strain evidence="1 2">TWF970</strain>
    </source>
</reference>
<organism evidence="1 2">
    <name type="scientific">Orbilia oligospora</name>
    <name type="common">Nematode-trapping fungus</name>
    <name type="synonym">Arthrobotrys oligospora</name>
    <dbReference type="NCBI Taxonomy" id="2813651"/>
    <lineage>
        <taxon>Eukaryota</taxon>
        <taxon>Fungi</taxon>
        <taxon>Dikarya</taxon>
        <taxon>Ascomycota</taxon>
        <taxon>Pezizomycotina</taxon>
        <taxon>Orbiliomycetes</taxon>
        <taxon>Orbiliales</taxon>
        <taxon>Orbiliaceae</taxon>
        <taxon>Orbilia</taxon>
    </lineage>
</organism>
<name>A0A7C8VIV1_ORBOL</name>
<protein>
    <submittedName>
        <fullName evidence="1">Uncharacterized protein</fullName>
    </submittedName>
</protein>
<dbReference type="Proteomes" id="UP000474640">
    <property type="component" value="Unassembled WGS sequence"/>
</dbReference>
<dbReference type="EMBL" id="JAABOJ010000017">
    <property type="protein sequence ID" value="KAF3280970.1"/>
    <property type="molecule type" value="Genomic_DNA"/>
</dbReference>
<dbReference type="AlphaFoldDB" id="A0A7C8VIV1"/>
<comment type="caution">
    <text evidence="1">The sequence shown here is derived from an EMBL/GenBank/DDBJ whole genome shotgun (WGS) entry which is preliminary data.</text>
</comment>
<evidence type="ECO:0000313" key="1">
    <source>
        <dbReference type="EMBL" id="KAF3280970.1"/>
    </source>
</evidence>
<gene>
    <name evidence="1" type="ORF">TWF970_002643</name>
</gene>
<sequence>MNPLLRPRFGMLSHRFEAFAIYAPLLRWERAAWRVLREYNDVPSMKPERPPETIGEVPVRSGKRGLRFYRREFCGRIDRRY</sequence>